<accession>A0A9W6Y8L4</accession>
<protein>
    <submittedName>
        <fullName evidence="1">Unnamed protein product</fullName>
    </submittedName>
</protein>
<organism evidence="1 2">
    <name type="scientific">Phytophthora fragariaefolia</name>
    <dbReference type="NCBI Taxonomy" id="1490495"/>
    <lineage>
        <taxon>Eukaryota</taxon>
        <taxon>Sar</taxon>
        <taxon>Stramenopiles</taxon>
        <taxon>Oomycota</taxon>
        <taxon>Peronosporomycetes</taxon>
        <taxon>Peronosporales</taxon>
        <taxon>Peronosporaceae</taxon>
        <taxon>Phytophthora</taxon>
    </lineage>
</organism>
<proteinExistence type="predicted"/>
<evidence type="ECO:0000313" key="1">
    <source>
        <dbReference type="EMBL" id="GMF59472.1"/>
    </source>
</evidence>
<name>A0A9W6Y8L4_9STRA</name>
<reference evidence="1" key="1">
    <citation type="submission" date="2023-04" db="EMBL/GenBank/DDBJ databases">
        <title>Phytophthora fragariaefolia NBRC 109709.</title>
        <authorList>
            <person name="Ichikawa N."/>
            <person name="Sato H."/>
            <person name="Tonouchi N."/>
        </authorList>
    </citation>
    <scope>NUCLEOTIDE SEQUENCE</scope>
    <source>
        <strain evidence="1">NBRC 109709</strain>
    </source>
</reference>
<evidence type="ECO:0000313" key="2">
    <source>
        <dbReference type="Proteomes" id="UP001165121"/>
    </source>
</evidence>
<dbReference type="AlphaFoldDB" id="A0A9W6Y8L4"/>
<sequence length="102" mass="11261">MYLVWFQVQLIPFGDSTVVDPGSGEMNVDDGFGEMTARSFRVRSGVLEPSKHVENAAAQSISALWKPNQKRLTKLGTWRQRSASEAKGSTTGMWCHANVFAV</sequence>
<dbReference type="Proteomes" id="UP001165121">
    <property type="component" value="Unassembled WGS sequence"/>
</dbReference>
<gene>
    <name evidence="1" type="ORF">Pfra01_002569500</name>
</gene>
<dbReference type="EMBL" id="BSXT01005043">
    <property type="protein sequence ID" value="GMF59472.1"/>
    <property type="molecule type" value="Genomic_DNA"/>
</dbReference>
<keyword evidence="2" id="KW-1185">Reference proteome</keyword>
<comment type="caution">
    <text evidence="1">The sequence shown here is derived from an EMBL/GenBank/DDBJ whole genome shotgun (WGS) entry which is preliminary data.</text>
</comment>